<evidence type="ECO:0000313" key="1">
    <source>
        <dbReference type="EMBL" id="EEH05141.1"/>
    </source>
</evidence>
<organism evidence="1 2">
    <name type="scientific">Ajellomyces capsulatus (strain G186AR / H82 / ATCC MYA-2454 / RMSCC 2432)</name>
    <name type="common">Darling's disease fungus</name>
    <name type="synonym">Histoplasma capsulatum</name>
    <dbReference type="NCBI Taxonomy" id="447093"/>
    <lineage>
        <taxon>Eukaryota</taxon>
        <taxon>Fungi</taxon>
        <taxon>Dikarya</taxon>
        <taxon>Ascomycota</taxon>
        <taxon>Pezizomycotina</taxon>
        <taxon>Eurotiomycetes</taxon>
        <taxon>Eurotiomycetidae</taxon>
        <taxon>Onygenales</taxon>
        <taxon>Ajellomycetaceae</taxon>
        <taxon>Histoplasma</taxon>
    </lineage>
</organism>
<dbReference type="RefSeq" id="XP_045285622.1">
    <property type="nucleotide sequence ID" value="XM_045433309.1"/>
</dbReference>
<dbReference type="InParanoid" id="C0NSY0"/>
<dbReference type="HOGENOM" id="CLU_3068086_0_0_1"/>
<accession>C0NSY0</accession>
<gene>
    <name evidence="1" type="ORF">HCBG_06260</name>
</gene>
<dbReference type="AlphaFoldDB" id="C0NSY0"/>
<evidence type="ECO:0000313" key="2">
    <source>
        <dbReference type="Proteomes" id="UP000001631"/>
    </source>
</evidence>
<name>C0NSY0_AJECG</name>
<dbReference type="GeneID" id="69039276"/>
<sequence length="53" mass="5985">MGSMEMKCKRSVALDKCGLNINPREGYLYLRAGSSVASIMAEKFNIIFVRTRK</sequence>
<dbReference type="Proteomes" id="UP000001631">
    <property type="component" value="Unassembled WGS sequence"/>
</dbReference>
<protein>
    <submittedName>
        <fullName evidence="1">Uncharacterized protein</fullName>
    </submittedName>
</protein>
<reference evidence="1" key="1">
    <citation type="submission" date="2009-02" db="EMBL/GenBank/DDBJ databases">
        <title>The Genome Sequence of Ajellomyces capsulatus strain G186AR.</title>
        <authorList>
            <consortium name="The Broad Institute Genome Sequencing Platform"/>
            <person name="Champion M."/>
            <person name="Cuomo C."/>
            <person name="Ma L.-J."/>
            <person name="Henn M.R."/>
            <person name="Sil A."/>
            <person name="Goldman B."/>
            <person name="Young S.K."/>
            <person name="Kodira C.D."/>
            <person name="Zeng Q."/>
            <person name="Koehrsen M."/>
            <person name="Alvarado L."/>
            <person name="Berlin A."/>
            <person name="Borenstein D."/>
            <person name="Chen Z."/>
            <person name="Engels R."/>
            <person name="Freedman E."/>
            <person name="Gellesch M."/>
            <person name="Goldberg J."/>
            <person name="Griggs A."/>
            <person name="Gujja S."/>
            <person name="Heiman D."/>
            <person name="Hepburn T."/>
            <person name="Howarth C."/>
            <person name="Jen D."/>
            <person name="Larson L."/>
            <person name="Lewis B."/>
            <person name="Mehta T."/>
            <person name="Park D."/>
            <person name="Pearson M."/>
            <person name="Roberts A."/>
            <person name="Saif S."/>
            <person name="Shea T."/>
            <person name="Shenoy N."/>
            <person name="Sisk P."/>
            <person name="Stolte C."/>
            <person name="Sykes S."/>
            <person name="Walk T."/>
            <person name="White J."/>
            <person name="Yandava C."/>
            <person name="Klein B."/>
            <person name="McEwen J.G."/>
            <person name="Puccia R."/>
            <person name="Goldman G.H."/>
            <person name="Felipe M.S."/>
            <person name="Nino-Vega G."/>
            <person name="San-Blas G."/>
            <person name="Taylor J."/>
            <person name="Mendoza L."/>
            <person name="Galagan J."/>
            <person name="Nusbaum C."/>
            <person name="Birren B."/>
        </authorList>
    </citation>
    <scope>NUCLEOTIDE SEQUENCE</scope>
    <source>
        <strain evidence="1">G186AR</strain>
    </source>
</reference>
<keyword evidence="2" id="KW-1185">Reference proteome</keyword>
<dbReference type="EMBL" id="GG663371">
    <property type="protein sequence ID" value="EEH05141.1"/>
    <property type="molecule type" value="Genomic_DNA"/>
</dbReference>
<proteinExistence type="predicted"/>